<feature type="non-terminal residue" evidence="1">
    <location>
        <position position="251"/>
    </location>
</feature>
<dbReference type="Pfam" id="PF11130">
    <property type="entry name" value="TraC_F_IV"/>
    <property type="match status" value="1"/>
</dbReference>
<name>A0A0L0UNF6_9BASI</name>
<gene>
    <name evidence="1" type="ORF">PSTG_18106</name>
</gene>
<dbReference type="PANTHER" id="PTHR38467:SF1">
    <property type="entry name" value="CONJUGATIVE TRANSFER: ASSEMBLY"/>
    <property type="match status" value="1"/>
</dbReference>
<dbReference type="Proteomes" id="UP000054564">
    <property type="component" value="Unassembled WGS sequence"/>
</dbReference>
<comment type="caution">
    <text evidence="1">The sequence shown here is derived from an EMBL/GenBank/DDBJ whole genome shotgun (WGS) entry which is preliminary data.</text>
</comment>
<dbReference type="Gene3D" id="3.40.50.300">
    <property type="entry name" value="P-loop containing nucleotide triphosphate hydrolases"/>
    <property type="match status" value="1"/>
</dbReference>
<dbReference type="PANTHER" id="PTHR38467">
    <property type="match status" value="1"/>
</dbReference>
<protein>
    <submittedName>
        <fullName evidence="1">Uncharacterized protein</fullName>
    </submittedName>
</protein>
<dbReference type="InterPro" id="IPR027417">
    <property type="entry name" value="P-loop_NTPase"/>
</dbReference>
<proteinExistence type="predicted"/>
<evidence type="ECO:0000313" key="1">
    <source>
        <dbReference type="EMBL" id="KNE88490.1"/>
    </source>
</evidence>
<dbReference type="SUPFAM" id="SSF52540">
    <property type="entry name" value="P-loop containing nucleoside triphosphate hydrolases"/>
    <property type="match status" value="1"/>
</dbReference>
<dbReference type="EMBL" id="AJIL01001751">
    <property type="protein sequence ID" value="KNE88490.1"/>
    <property type="molecule type" value="Genomic_DNA"/>
</dbReference>
<evidence type="ECO:0000313" key="2">
    <source>
        <dbReference type="Proteomes" id="UP000054564"/>
    </source>
</evidence>
<organism evidence="1 2">
    <name type="scientific">Puccinia striiformis f. sp. tritici PST-78</name>
    <dbReference type="NCBI Taxonomy" id="1165861"/>
    <lineage>
        <taxon>Eukaryota</taxon>
        <taxon>Fungi</taxon>
        <taxon>Dikarya</taxon>
        <taxon>Basidiomycota</taxon>
        <taxon>Pucciniomycotina</taxon>
        <taxon>Pucciniomycetes</taxon>
        <taxon>Pucciniales</taxon>
        <taxon>Pucciniaceae</taxon>
        <taxon>Puccinia</taxon>
    </lineage>
</organism>
<accession>A0A0L0UNF6</accession>
<dbReference type="AlphaFoldDB" id="A0A0L0UNF6"/>
<reference evidence="2" key="1">
    <citation type="submission" date="2014-03" db="EMBL/GenBank/DDBJ databases">
        <title>The Genome Sequence of Puccinia striiformis f. sp. tritici PST-78.</title>
        <authorList>
            <consortium name="The Broad Institute Genome Sequencing Platform"/>
            <person name="Cuomo C."/>
            <person name="Hulbert S."/>
            <person name="Chen X."/>
            <person name="Walker B."/>
            <person name="Young S.K."/>
            <person name="Zeng Q."/>
            <person name="Gargeya S."/>
            <person name="Fitzgerald M."/>
            <person name="Haas B."/>
            <person name="Abouelleil A."/>
            <person name="Alvarado L."/>
            <person name="Arachchi H.M."/>
            <person name="Berlin A.M."/>
            <person name="Chapman S.B."/>
            <person name="Goldberg J."/>
            <person name="Griggs A."/>
            <person name="Gujja S."/>
            <person name="Hansen M."/>
            <person name="Howarth C."/>
            <person name="Imamovic A."/>
            <person name="Larimer J."/>
            <person name="McCowan C."/>
            <person name="Montmayeur A."/>
            <person name="Murphy C."/>
            <person name="Neiman D."/>
            <person name="Pearson M."/>
            <person name="Priest M."/>
            <person name="Roberts A."/>
            <person name="Saif S."/>
            <person name="Shea T."/>
            <person name="Sisk P."/>
            <person name="Sykes S."/>
            <person name="Wortman J."/>
            <person name="Nusbaum C."/>
            <person name="Birren B."/>
        </authorList>
    </citation>
    <scope>NUCLEOTIDE SEQUENCE [LARGE SCALE GENOMIC DNA]</scope>
    <source>
        <strain evidence="2">race PST-78</strain>
    </source>
</reference>
<keyword evidence="2" id="KW-1185">Reference proteome</keyword>
<sequence length="251" mass="28287">MVSLNLDRNPQEHYLWQNGDILADLTSPTNGIPCPFVFSIVLITEDQAKSQGEATREFLALDTRVNTSYAKYIPNTVPRHQEWKDVRQRLLANQTALTSYFYGVTLFCEDNDDVMARDTERTKNAFAAQGLKFVRADFMQIRNLMGAIPFTTVDEKLWNDFKRTGALQRSETFHSVNLMPIIGDNKLSPAGLLIPSYRHQLAFLDVFDENLPNTNYNWFLSGTSGAGKSVLAQGIARQVLDVGGFLSIKDI</sequence>
<dbReference type="InterPro" id="IPR053155">
    <property type="entry name" value="F-pilin_assembly_TraC"/>
</dbReference>
<dbReference type="STRING" id="1165861.A0A0L0UNF6"/>
<dbReference type="InterPro" id="IPR025955">
    <property type="entry name" value="TraC/Conjuga_ATPase"/>
</dbReference>